<dbReference type="PROSITE" id="PS50222">
    <property type="entry name" value="EF_HAND_2"/>
    <property type="match status" value="1"/>
</dbReference>
<feature type="signal peptide" evidence="2">
    <location>
        <begin position="1"/>
        <end position="22"/>
    </location>
</feature>
<dbReference type="Proteomes" id="UP001251857">
    <property type="component" value="Unassembled WGS sequence"/>
</dbReference>
<accession>A0ABU3C2N3</accession>
<dbReference type="PROSITE" id="PS00018">
    <property type="entry name" value="EF_HAND_1"/>
    <property type="match status" value="1"/>
</dbReference>
<dbReference type="InterPro" id="IPR002048">
    <property type="entry name" value="EF_hand_dom"/>
</dbReference>
<evidence type="ECO:0000259" key="3">
    <source>
        <dbReference type="PROSITE" id="PS50222"/>
    </source>
</evidence>
<dbReference type="InterPro" id="IPR018247">
    <property type="entry name" value="EF_Hand_1_Ca_BS"/>
</dbReference>
<evidence type="ECO:0000256" key="1">
    <source>
        <dbReference type="SAM" id="MobiDB-lite"/>
    </source>
</evidence>
<dbReference type="SUPFAM" id="SSF47473">
    <property type="entry name" value="EF-hand"/>
    <property type="match status" value="2"/>
</dbReference>
<evidence type="ECO:0000313" key="5">
    <source>
        <dbReference type="Proteomes" id="UP001251857"/>
    </source>
</evidence>
<sequence>MLRNLAKLAAGCGLAVGVAAPAQNVGVGGDAAYVQQPMTVLDTDNDTKIDFGEFKMGFDAQRFFDDWDRNDNGRIEEDEYVTAHFSLIDLDRDGVITRNEWESSGRFWLEDDYPVGFSHWDIDGDERINRDEFARRLETKTVFQRWDADSSDSLNEKEVMAGIHGSWDADDDGVIDQQEQQRGAGREAAD</sequence>
<comment type="caution">
    <text evidence="4">The sequence shown here is derived from an EMBL/GenBank/DDBJ whole genome shotgun (WGS) entry which is preliminary data.</text>
</comment>
<feature type="region of interest" description="Disordered" evidence="1">
    <location>
        <begin position="154"/>
        <end position="190"/>
    </location>
</feature>
<evidence type="ECO:0000313" key="4">
    <source>
        <dbReference type="EMBL" id="MDT0635819.1"/>
    </source>
</evidence>
<dbReference type="Gene3D" id="1.10.238.10">
    <property type="entry name" value="EF-hand"/>
    <property type="match status" value="2"/>
</dbReference>
<keyword evidence="2" id="KW-0732">Signal</keyword>
<dbReference type="SMART" id="SM00054">
    <property type="entry name" value="EFh"/>
    <property type="match status" value="3"/>
</dbReference>
<dbReference type="EMBL" id="JAVRIB010000014">
    <property type="protein sequence ID" value="MDT0635819.1"/>
    <property type="molecule type" value="Genomic_DNA"/>
</dbReference>
<feature type="domain" description="EF-hand" evidence="3">
    <location>
        <begin position="76"/>
        <end position="111"/>
    </location>
</feature>
<gene>
    <name evidence="4" type="ORF">RM532_12750</name>
</gene>
<proteinExistence type="predicted"/>
<evidence type="ECO:0000256" key="2">
    <source>
        <dbReference type="SAM" id="SignalP"/>
    </source>
</evidence>
<dbReference type="InterPro" id="IPR011992">
    <property type="entry name" value="EF-hand-dom_pair"/>
</dbReference>
<keyword evidence="5" id="KW-1185">Reference proteome</keyword>
<organism evidence="4 5">
    <name type="scientific">Spectribacter hydrogenoxidans</name>
    <dbReference type="NCBI Taxonomy" id="3075608"/>
    <lineage>
        <taxon>Bacteria</taxon>
        <taxon>Pseudomonadati</taxon>
        <taxon>Pseudomonadota</taxon>
        <taxon>Gammaproteobacteria</taxon>
        <taxon>Salinisphaerales</taxon>
        <taxon>Salinisphaeraceae</taxon>
        <taxon>Spectribacter</taxon>
    </lineage>
</organism>
<dbReference type="RefSeq" id="WP_311653720.1">
    <property type="nucleotide sequence ID" value="NZ_JAVRIB010000014.1"/>
</dbReference>
<reference evidence="4 5" key="1">
    <citation type="submission" date="2023-09" db="EMBL/GenBank/DDBJ databases">
        <authorList>
            <person name="Rey-Velasco X."/>
        </authorList>
    </citation>
    <scope>NUCLEOTIDE SEQUENCE [LARGE SCALE GENOMIC DNA]</scope>
    <source>
        <strain evidence="4 5">W335</strain>
    </source>
</reference>
<protein>
    <recommendedName>
        <fullName evidence="3">EF-hand domain-containing protein</fullName>
    </recommendedName>
</protein>
<feature type="chain" id="PRO_5045371581" description="EF-hand domain-containing protein" evidence="2">
    <location>
        <begin position="23"/>
        <end position="190"/>
    </location>
</feature>
<name>A0ABU3C2N3_9GAMM</name>
<dbReference type="Pfam" id="PF13202">
    <property type="entry name" value="EF-hand_5"/>
    <property type="match status" value="1"/>
</dbReference>